<evidence type="ECO:0000256" key="13">
    <source>
        <dbReference type="ARBA" id="ARBA00022840"/>
    </source>
</evidence>
<evidence type="ECO:0000256" key="9">
    <source>
        <dbReference type="ARBA" id="ARBA00022679"/>
    </source>
</evidence>
<dbReference type="InterPro" id="IPR036097">
    <property type="entry name" value="HisK_dim/P_sf"/>
</dbReference>
<dbReference type="FunFam" id="1.10.287.130:FF:000001">
    <property type="entry name" value="Two-component sensor histidine kinase"/>
    <property type="match status" value="1"/>
</dbReference>
<accession>A0A3N1PNI6</accession>
<keyword evidence="15" id="KW-0902">Two-component regulatory system</keyword>
<dbReference type="Proteomes" id="UP000268033">
    <property type="component" value="Unassembled WGS sequence"/>
</dbReference>
<dbReference type="Pfam" id="PF00512">
    <property type="entry name" value="HisKA"/>
    <property type="match status" value="1"/>
</dbReference>
<evidence type="ECO:0000256" key="17">
    <source>
        <dbReference type="ARBA" id="ARBA00025207"/>
    </source>
</evidence>
<keyword evidence="13" id="KW-0067">ATP-binding</keyword>
<dbReference type="InterPro" id="IPR003594">
    <property type="entry name" value="HATPase_dom"/>
</dbReference>
<evidence type="ECO:0000256" key="11">
    <source>
        <dbReference type="ARBA" id="ARBA00022741"/>
    </source>
</evidence>
<dbReference type="Gene3D" id="3.30.450.20">
    <property type="entry name" value="PAS domain"/>
    <property type="match status" value="1"/>
</dbReference>
<keyword evidence="14" id="KW-1133">Transmembrane helix</keyword>
<dbReference type="PANTHER" id="PTHR45453">
    <property type="entry name" value="PHOSPHATE REGULON SENSOR PROTEIN PHOR"/>
    <property type="match status" value="1"/>
</dbReference>
<dbReference type="EC" id="2.7.13.3" evidence="3"/>
<dbReference type="NCBIfam" id="NF008235">
    <property type="entry name" value="PRK11006.1"/>
    <property type="match status" value="1"/>
</dbReference>
<keyword evidence="16" id="KW-0472">Membrane</keyword>
<dbReference type="InterPro" id="IPR035965">
    <property type="entry name" value="PAS-like_dom_sf"/>
</dbReference>
<dbReference type="SUPFAM" id="SSF55785">
    <property type="entry name" value="PYP-like sensor domain (PAS domain)"/>
    <property type="match status" value="1"/>
</dbReference>
<feature type="domain" description="Histidine kinase" evidence="18">
    <location>
        <begin position="211"/>
        <end position="428"/>
    </location>
</feature>
<evidence type="ECO:0000256" key="4">
    <source>
        <dbReference type="ARBA" id="ARBA00019665"/>
    </source>
</evidence>
<keyword evidence="5" id="KW-0813">Transport</keyword>
<dbReference type="InterPro" id="IPR004358">
    <property type="entry name" value="Sig_transdc_His_kin-like_C"/>
</dbReference>
<evidence type="ECO:0000256" key="16">
    <source>
        <dbReference type="ARBA" id="ARBA00023136"/>
    </source>
</evidence>
<dbReference type="Pfam" id="PF02518">
    <property type="entry name" value="HATPase_c"/>
    <property type="match status" value="1"/>
</dbReference>
<evidence type="ECO:0000256" key="6">
    <source>
        <dbReference type="ARBA" id="ARBA00022475"/>
    </source>
</evidence>
<evidence type="ECO:0000313" key="20">
    <source>
        <dbReference type="Proteomes" id="UP000268033"/>
    </source>
</evidence>
<protein>
    <recommendedName>
        <fullName evidence="4">Phosphate regulon sensor protein PhoR</fullName>
        <ecNumber evidence="3">2.7.13.3</ecNumber>
    </recommendedName>
</protein>
<gene>
    <name evidence="19" type="ORF">EDC28_103284</name>
</gene>
<dbReference type="InterPro" id="IPR000014">
    <property type="entry name" value="PAS"/>
</dbReference>
<evidence type="ECO:0000256" key="12">
    <source>
        <dbReference type="ARBA" id="ARBA00022777"/>
    </source>
</evidence>
<dbReference type="SMART" id="SM00387">
    <property type="entry name" value="HATPase_c"/>
    <property type="match status" value="1"/>
</dbReference>
<dbReference type="SMART" id="SM00388">
    <property type="entry name" value="HisKA"/>
    <property type="match status" value="1"/>
</dbReference>
<evidence type="ECO:0000313" key="19">
    <source>
        <dbReference type="EMBL" id="ROQ28691.1"/>
    </source>
</evidence>
<dbReference type="GO" id="GO:0005524">
    <property type="term" value="F:ATP binding"/>
    <property type="evidence" value="ECO:0007669"/>
    <property type="project" value="UniProtKB-KW"/>
</dbReference>
<evidence type="ECO:0000259" key="18">
    <source>
        <dbReference type="PROSITE" id="PS50109"/>
    </source>
</evidence>
<sequence length="438" mass="49976">MHHFSWWRLAWTLLLYGSILAVVGVVVGAPLLVLLVGALALVLWHYWQLFLLVRWLWDGRQFTPPRGSGTWQFAFDGVYFLQRKNLKRRKELGRLLKRFREGTEALPDAVVVINEEREIVWCNKLATHILGVRWPDDNGQRIDNLLRRPEFVAYIKKQQFQEPLIIPSPAQPMASVEVRVIPYTANETLMVARDVTRLQQLEQMRRDFVANVSHELRTPLTVLRGYLEMIGDDPRLDAGPWGKPHKMMTDQVGRMYSLVEQLLALSRLEARGETETPRDVDVPALMHKLESDSQALNSDKQHSIRFDIDNLHMQGDSEQMTSAFANLVANAIHYTPAGGNIEVSWKKLPDGRARFSVTDTGDGIAPEHILRITERFYRVDKARSRNTGGSGLGLSIVKHVLSRHRSRLEIRSTLGKGSTFWFDIPKDLVSGHQSVING</sequence>
<keyword evidence="20" id="KW-1185">Reference proteome</keyword>
<dbReference type="EMBL" id="RJUL01000003">
    <property type="protein sequence ID" value="ROQ28691.1"/>
    <property type="molecule type" value="Genomic_DNA"/>
</dbReference>
<dbReference type="AlphaFoldDB" id="A0A3N1PNI6"/>
<dbReference type="FunFam" id="3.30.565.10:FF:000032">
    <property type="entry name" value="Phosphate regulon sensor histidine kinase PhoR"/>
    <property type="match status" value="1"/>
</dbReference>
<dbReference type="Gene3D" id="1.10.287.130">
    <property type="match status" value="1"/>
</dbReference>
<keyword evidence="6" id="KW-1003">Cell membrane</keyword>
<dbReference type="RefSeq" id="WP_123421094.1">
    <property type="nucleotide sequence ID" value="NZ_JBLXAC010000001.1"/>
</dbReference>
<dbReference type="InterPro" id="IPR003661">
    <property type="entry name" value="HisK_dim/P_dom"/>
</dbReference>
<dbReference type="Pfam" id="PF13188">
    <property type="entry name" value="PAS_8"/>
    <property type="match status" value="1"/>
</dbReference>
<dbReference type="SUPFAM" id="SSF55874">
    <property type="entry name" value="ATPase domain of HSP90 chaperone/DNA topoisomerase II/histidine kinase"/>
    <property type="match status" value="1"/>
</dbReference>
<dbReference type="PANTHER" id="PTHR45453:SF1">
    <property type="entry name" value="PHOSPHATE REGULON SENSOR PROTEIN PHOR"/>
    <property type="match status" value="1"/>
</dbReference>
<evidence type="ECO:0000256" key="14">
    <source>
        <dbReference type="ARBA" id="ARBA00022989"/>
    </source>
</evidence>
<keyword evidence="12 19" id="KW-0418">Kinase</keyword>
<dbReference type="STRING" id="584787.GCA_001247655_00122"/>
<dbReference type="SUPFAM" id="SSF47384">
    <property type="entry name" value="Homodimeric domain of signal transducing histidine kinase"/>
    <property type="match status" value="1"/>
</dbReference>
<comment type="function">
    <text evidence="17">Member of the two-component regulatory system PhoR/PhoB involved in the phosphate regulon genes expression. PhoR may function as a membrane-associated protein kinase that phosphorylates PhoB in response to environmental signals.</text>
</comment>
<name>A0A3N1PNI6_9GAMM</name>
<dbReference type="GO" id="GO:0016036">
    <property type="term" value="P:cellular response to phosphate starvation"/>
    <property type="evidence" value="ECO:0007669"/>
    <property type="project" value="TreeGrafter"/>
</dbReference>
<dbReference type="PROSITE" id="PS50109">
    <property type="entry name" value="HIS_KIN"/>
    <property type="match status" value="1"/>
</dbReference>
<organism evidence="19 20">
    <name type="scientific">Gallaecimonas pentaromativorans</name>
    <dbReference type="NCBI Taxonomy" id="584787"/>
    <lineage>
        <taxon>Bacteria</taxon>
        <taxon>Pseudomonadati</taxon>
        <taxon>Pseudomonadota</taxon>
        <taxon>Gammaproteobacteria</taxon>
        <taxon>Enterobacterales</taxon>
        <taxon>Gallaecimonadaceae</taxon>
        <taxon>Gallaecimonas</taxon>
    </lineage>
</organism>
<dbReference type="CDD" id="cd00082">
    <property type="entry name" value="HisKA"/>
    <property type="match status" value="1"/>
</dbReference>
<dbReference type="InterPro" id="IPR036890">
    <property type="entry name" value="HATPase_C_sf"/>
</dbReference>
<dbReference type="InterPro" id="IPR014310">
    <property type="entry name" value="Sig_transdc_His_kinase_PhoR"/>
</dbReference>
<evidence type="ECO:0000256" key="3">
    <source>
        <dbReference type="ARBA" id="ARBA00012438"/>
    </source>
</evidence>
<evidence type="ECO:0000256" key="7">
    <source>
        <dbReference type="ARBA" id="ARBA00022553"/>
    </source>
</evidence>
<evidence type="ECO:0000256" key="1">
    <source>
        <dbReference type="ARBA" id="ARBA00000085"/>
    </source>
</evidence>
<dbReference type="InterPro" id="IPR050351">
    <property type="entry name" value="BphY/WalK/GraS-like"/>
</dbReference>
<keyword evidence="10" id="KW-0812">Transmembrane</keyword>
<evidence type="ECO:0000256" key="8">
    <source>
        <dbReference type="ARBA" id="ARBA00022592"/>
    </source>
</evidence>
<keyword evidence="9" id="KW-0808">Transferase</keyword>
<comment type="subcellular location">
    <subcellularLocation>
        <location evidence="2">Cell membrane</location>
    </subcellularLocation>
</comment>
<dbReference type="GO" id="GO:0005886">
    <property type="term" value="C:plasma membrane"/>
    <property type="evidence" value="ECO:0007669"/>
    <property type="project" value="UniProtKB-SubCell"/>
</dbReference>
<dbReference type="InterPro" id="IPR005467">
    <property type="entry name" value="His_kinase_dom"/>
</dbReference>
<comment type="catalytic activity">
    <reaction evidence="1">
        <text>ATP + protein L-histidine = ADP + protein N-phospho-L-histidine.</text>
        <dbReference type="EC" id="2.7.13.3"/>
    </reaction>
</comment>
<dbReference type="Pfam" id="PF11808">
    <property type="entry name" value="PhoR"/>
    <property type="match status" value="1"/>
</dbReference>
<comment type="caution">
    <text evidence="19">The sequence shown here is derived from an EMBL/GenBank/DDBJ whole genome shotgun (WGS) entry which is preliminary data.</text>
</comment>
<dbReference type="GO" id="GO:0006817">
    <property type="term" value="P:phosphate ion transport"/>
    <property type="evidence" value="ECO:0007669"/>
    <property type="project" value="UniProtKB-KW"/>
</dbReference>
<dbReference type="Gene3D" id="3.30.565.10">
    <property type="entry name" value="Histidine kinase-like ATPase, C-terminal domain"/>
    <property type="match status" value="1"/>
</dbReference>
<keyword evidence="8" id="KW-0592">Phosphate transport</keyword>
<evidence type="ECO:0000256" key="10">
    <source>
        <dbReference type="ARBA" id="ARBA00022692"/>
    </source>
</evidence>
<dbReference type="NCBIfam" id="TIGR02966">
    <property type="entry name" value="phoR_proteo"/>
    <property type="match status" value="1"/>
</dbReference>
<dbReference type="InterPro" id="IPR021766">
    <property type="entry name" value="PhoR_N"/>
</dbReference>
<keyword evidence="7" id="KW-0597">Phosphoprotein</keyword>
<dbReference type="PRINTS" id="PR00344">
    <property type="entry name" value="BCTRLSENSOR"/>
</dbReference>
<dbReference type="GO" id="GO:0004721">
    <property type="term" value="F:phosphoprotein phosphatase activity"/>
    <property type="evidence" value="ECO:0007669"/>
    <property type="project" value="InterPro"/>
</dbReference>
<dbReference type="CDD" id="cd00130">
    <property type="entry name" value="PAS"/>
    <property type="match status" value="1"/>
</dbReference>
<evidence type="ECO:0000256" key="2">
    <source>
        <dbReference type="ARBA" id="ARBA00004236"/>
    </source>
</evidence>
<proteinExistence type="predicted"/>
<evidence type="ECO:0000256" key="5">
    <source>
        <dbReference type="ARBA" id="ARBA00022448"/>
    </source>
</evidence>
<evidence type="ECO:0000256" key="15">
    <source>
        <dbReference type="ARBA" id="ARBA00023012"/>
    </source>
</evidence>
<dbReference type="GO" id="GO:0000155">
    <property type="term" value="F:phosphorelay sensor kinase activity"/>
    <property type="evidence" value="ECO:0007669"/>
    <property type="project" value="InterPro"/>
</dbReference>
<keyword evidence="11" id="KW-0547">Nucleotide-binding</keyword>
<dbReference type="SMART" id="SM00091">
    <property type="entry name" value="PAS"/>
    <property type="match status" value="1"/>
</dbReference>
<reference evidence="19 20" key="1">
    <citation type="submission" date="2018-11" db="EMBL/GenBank/DDBJ databases">
        <title>Genomic Encyclopedia of Type Strains, Phase IV (KMG-IV): sequencing the most valuable type-strain genomes for metagenomic binning, comparative biology and taxonomic classification.</title>
        <authorList>
            <person name="Goeker M."/>
        </authorList>
    </citation>
    <scope>NUCLEOTIDE SEQUENCE [LARGE SCALE GENOMIC DNA]</scope>
    <source>
        <strain evidence="19 20">DSM 21945</strain>
    </source>
</reference>